<protein>
    <submittedName>
        <fullName evidence="10">Cytochrome P450</fullName>
    </submittedName>
</protein>
<dbReference type="InterPro" id="IPR002401">
    <property type="entry name" value="Cyt_P450_E_grp-I"/>
</dbReference>
<evidence type="ECO:0000256" key="9">
    <source>
        <dbReference type="RuleBase" id="RU000461"/>
    </source>
</evidence>
<dbReference type="OrthoDB" id="1470350at2759"/>
<keyword evidence="3 8" id="KW-0349">Heme</keyword>
<evidence type="ECO:0000256" key="6">
    <source>
        <dbReference type="ARBA" id="ARBA00023004"/>
    </source>
</evidence>
<keyword evidence="11" id="KW-1185">Reference proteome</keyword>
<evidence type="ECO:0000313" key="11">
    <source>
        <dbReference type="Proteomes" id="UP000799772"/>
    </source>
</evidence>
<reference evidence="10" key="1">
    <citation type="journal article" date="2020" name="Stud. Mycol.">
        <title>101 Dothideomycetes genomes: a test case for predicting lifestyles and emergence of pathogens.</title>
        <authorList>
            <person name="Haridas S."/>
            <person name="Albert R."/>
            <person name="Binder M."/>
            <person name="Bloem J."/>
            <person name="Labutti K."/>
            <person name="Salamov A."/>
            <person name="Andreopoulos B."/>
            <person name="Baker S."/>
            <person name="Barry K."/>
            <person name="Bills G."/>
            <person name="Bluhm B."/>
            <person name="Cannon C."/>
            <person name="Castanera R."/>
            <person name="Culley D."/>
            <person name="Daum C."/>
            <person name="Ezra D."/>
            <person name="Gonzalez J."/>
            <person name="Henrissat B."/>
            <person name="Kuo A."/>
            <person name="Liang C."/>
            <person name="Lipzen A."/>
            <person name="Lutzoni F."/>
            <person name="Magnuson J."/>
            <person name="Mondo S."/>
            <person name="Nolan M."/>
            <person name="Ohm R."/>
            <person name="Pangilinan J."/>
            <person name="Park H.-J."/>
            <person name="Ramirez L."/>
            <person name="Alfaro M."/>
            <person name="Sun H."/>
            <person name="Tritt A."/>
            <person name="Yoshinaga Y."/>
            <person name="Zwiers L.-H."/>
            <person name="Turgeon B."/>
            <person name="Goodwin S."/>
            <person name="Spatafora J."/>
            <person name="Crous P."/>
            <person name="Grigoriev I."/>
        </authorList>
    </citation>
    <scope>NUCLEOTIDE SEQUENCE</scope>
    <source>
        <strain evidence="10">CBS 133067</strain>
    </source>
</reference>
<evidence type="ECO:0000256" key="4">
    <source>
        <dbReference type="ARBA" id="ARBA00022723"/>
    </source>
</evidence>
<comment type="caution">
    <text evidence="10">The sequence shown here is derived from an EMBL/GenBank/DDBJ whole genome shotgun (WGS) entry which is preliminary data.</text>
</comment>
<dbReference type="AlphaFoldDB" id="A0A9P4IDV0"/>
<feature type="binding site" description="axial binding residue" evidence="8">
    <location>
        <position position="476"/>
    </location>
    <ligand>
        <name>heme</name>
        <dbReference type="ChEBI" id="CHEBI:30413"/>
    </ligand>
    <ligandPart>
        <name>Fe</name>
        <dbReference type="ChEBI" id="CHEBI:18248"/>
    </ligandPart>
</feature>
<dbReference type="SUPFAM" id="SSF48264">
    <property type="entry name" value="Cytochrome P450"/>
    <property type="match status" value="1"/>
</dbReference>
<dbReference type="InterPro" id="IPR047146">
    <property type="entry name" value="Cyt_P450_E_CYP52_fungi"/>
</dbReference>
<evidence type="ECO:0000256" key="2">
    <source>
        <dbReference type="ARBA" id="ARBA00010617"/>
    </source>
</evidence>
<dbReference type="PRINTS" id="PR00385">
    <property type="entry name" value="P450"/>
</dbReference>
<dbReference type="PANTHER" id="PTHR24287">
    <property type="entry name" value="P450, PUTATIVE (EUROFUNG)-RELATED"/>
    <property type="match status" value="1"/>
</dbReference>
<dbReference type="GO" id="GO:0020037">
    <property type="term" value="F:heme binding"/>
    <property type="evidence" value="ECO:0007669"/>
    <property type="project" value="InterPro"/>
</dbReference>
<dbReference type="Pfam" id="PF00067">
    <property type="entry name" value="p450"/>
    <property type="match status" value="1"/>
</dbReference>
<name>A0A9P4IDV0_9PEZI</name>
<dbReference type="Gene3D" id="1.10.630.10">
    <property type="entry name" value="Cytochrome P450"/>
    <property type="match status" value="1"/>
</dbReference>
<dbReference type="PROSITE" id="PS00086">
    <property type="entry name" value="CYTOCHROME_P450"/>
    <property type="match status" value="1"/>
</dbReference>
<evidence type="ECO:0000256" key="3">
    <source>
        <dbReference type="ARBA" id="ARBA00022617"/>
    </source>
</evidence>
<evidence type="ECO:0000256" key="7">
    <source>
        <dbReference type="ARBA" id="ARBA00023033"/>
    </source>
</evidence>
<evidence type="ECO:0000256" key="8">
    <source>
        <dbReference type="PIRSR" id="PIRSR602401-1"/>
    </source>
</evidence>
<organism evidence="10 11">
    <name type="scientific">Rhizodiscina lignyota</name>
    <dbReference type="NCBI Taxonomy" id="1504668"/>
    <lineage>
        <taxon>Eukaryota</taxon>
        <taxon>Fungi</taxon>
        <taxon>Dikarya</taxon>
        <taxon>Ascomycota</taxon>
        <taxon>Pezizomycotina</taxon>
        <taxon>Dothideomycetes</taxon>
        <taxon>Pleosporomycetidae</taxon>
        <taxon>Aulographales</taxon>
        <taxon>Rhizodiscinaceae</taxon>
        <taxon>Rhizodiscina</taxon>
    </lineage>
</organism>
<sequence length="532" mass="59955">MALSLTSIVAVLAIFYFIYSYINSAIAERKFQKFARDNGCSAPFISANKLPWGIDRLWIILRAQSTGLDVLDDLIYKGQAAVKWTNEGSGIFGRKGLSTSEPKNLQAVLATKFKDFEQGELRHKQFGALLGVNVFNSDGPFWEHSRAMIRPQFSRDQINDLDDTEHSTQLFVQAIPIGADGWGELDIGPLFYRFTLDTATAFLFGSSVDSLKAALPGVDVKQLRNEAERFAQERSKADVNFSEAVSLAQTFLANRIRLQGLYWLADTPAFRRSVAYIRNFTGYYVQMALNATGGDAEKGYNTSKKYNLMTALASECRDEVELRDQILALLFAGRDTTSALLSWVFLEIAQRPDVQQKLRQAVQDDFGNDAQKLNFATLKSCKYLQHVLNETLRYWPTVPVNNRTAVRDTVLPVGGGPNRDQPVAVRKGQLVNMMMYAMHRRKDIWGEDALEFKPERWESRKLDWAFVPFSGGPRICLGQQFALTEAAYLTVRILQTFDKIEWAGPAGKPRKGLGLTLFPRDGVRVRVRKAVR</sequence>
<keyword evidence="5 9" id="KW-0560">Oxidoreductase</keyword>
<proteinExistence type="inferred from homology"/>
<dbReference type="GO" id="GO:0016705">
    <property type="term" value="F:oxidoreductase activity, acting on paired donors, with incorporation or reduction of molecular oxygen"/>
    <property type="evidence" value="ECO:0007669"/>
    <property type="project" value="InterPro"/>
</dbReference>
<dbReference type="GO" id="GO:0005506">
    <property type="term" value="F:iron ion binding"/>
    <property type="evidence" value="ECO:0007669"/>
    <property type="project" value="InterPro"/>
</dbReference>
<evidence type="ECO:0000313" key="10">
    <source>
        <dbReference type="EMBL" id="KAF2099785.1"/>
    </source>
</evidence>
<dbReference type="InterPro" id="IPR001128">
    <property type="entry name" value="Cyt_P450"/>
</dbReference>
<gene>
    <name evidence="10" type="ORF">NA57DRAFT_37648</name>
</gene>
<dbReference type="Proteomes" id="UP000799772">
    <property type="component" value="Unassembled WGS sequence"/>
</dbReference>
<keyword evidence="7 9" id="KW-0503">Monooxygenase</keyword>
<dbReference type="CDD" id="cd11063">
    <property type="entry name" value="CYP52"/>
    <property type="match status" value="1"/>
</dbReference>
<evidence type="ECO:0000256" key="5">
    <source>
        <dbReference type="ARBA" id="ARBA00023002"/>
    </source>
</evidence>
<dbReference type="EMBL" id="ML978125">
    <property type="protein sequence ID" value="KAF2099785.1"/>
    <property type="molecule type" value="Genomic_DNA"/>
</dbReference>
<comment type="similarity">
    <text evidence="2 9">Belongs to the cytochrome P450 family.</text>
</comment>
<dbReference type="InterPro" id="IPR036396">
    <property type="entry name" value="Cyt_P450_sf"/>
</dbReference>
<keyword evidence="4 8" id="KW-0479">Metal-binding</keyword>
<dbReference type="InterPro" id="IPR017972">
    <property type="entry name" value="Cyt_P450_CS"/>
</dbReference>
<accession>A0A9P4IDV0</accession>
<keyword evidence="6 8" id="KW-0408">Iron</keyword>
<evidence type="ECO:0000256" key="1">
    <source>
        <dbReference type="ARBA" id="ARBA00001971"/>
    </source>
</evidence>
<dbReference type="PRINTS" id="PR00463">
    <property type="entry name" value="EP450I"/>
</dbReference>
<dbReference type="PANTHER" id="PTHR24287:SF1">
    <property type="entry name" value="P450, PUTATIVE (EUROFUNG)-RELATED"/>
    <property type="match status" value="1"/>
</dbReference>
<comment type="cofactor">
    <cofactor evidence="1 8">
        <name>heme</name>
        <dbReference type="ChEBI" id="CHEBI:30413"/>
    </cofactor>
</comment>
<dbReference type="GO" id="GO:0004497">
    <property type="term" value="F:monooxygenase activity"/>
    <property type="evidence" value="ECO:0007669"/>
    <property type="project" value="UniProtKB-KW"/>
</dbReference>